<reference evidence="6 7" key="2">
    <citation type="journal article" date="2020" name="Int. J. Syst. Evol. Microbiol.">
        <title>Description and complete genome sequences of Bradyrhizobium symbiodeficiens sp. nov., a non-symbiotic bacterium associated with legumes native to Canada.</title>
        <authorList>
            <person name="Bromfield E.S.P."/>
            <person name="Cloutier S."/>
            <person name="Nguyen H.D.T."/>
        </authorList>
    </citation>
    <scope>NUCLEOTIDE SEQUENCE [LARGE SCALE GENOMIC DNA]</scope>
    <source>
        <strain evidence="6 7">65S1MB</strain>
    </source>
</reference>
<evidence type="ECO:0000313" key="6">
    <source>
        <dbReference type="EMBL" id="QDF38808.1"/>
    </source>
</evidence>
<keyword evidence="3" id="KW-0408">Iron</keyword>
<dbReference type="InterPro" id="IPR036922">
    <property type="entry name" value="Rieske_2Fe-2S_sf"/>
</dbReference>
<proteinExistence type="predicted"/>
<name>A0ABX5W6G0_9BRAD</name>
<dbReference type="PANTHER" id="PTHR21496">
    <property type="entry name" value="FERREDOXIN-RELATED"/>
    <property type="match status" value="1"/>
</dbReference>
<keyword evidence="1" id="KW-0001">2Fe-2S</keyword>
<evidence type="ECO:0000256" key="4">
    <source>
        <dbReference type="ARBA" id="ARBA00023014"/>
    </source>
</evidence>
<evidence type="ECO:0000259" key="5">
    <source>
        <dbReference type="PROSITE" id="PS51296"/>
    </source>
</evidence>
<dbReference type="InterPro" id="IPR017941">
    <property type="entry name" value="Rieske_2Fe-2S"/>
</dbReference>
<dbReference type="CDD" id="cd03467">
    <property type="entry name" value="Rieske"/>
    <property type="match status" value="1"/>
</dbReference>
<dbReference type="Proteomes" id="UP000319298">
    <property type="component" value="Chromosome"/>
</dbReference>
<accession>A0ABX5W6G0</accession>
<dbReference type="EMBL" id="CP041090">
    <property type="protein sequence ID" value="QDF38808.1"/>
    <property type="molecule type" value="Genomic_DNA"/>
</dbReference>
<keyword evidence="4" id="KW-0411">Iron-sulfur</keyword>
<sequence>MTRHIVCAVKDLPAGQRQMLWVRGREIVVFNHGGEFFALLNKCPHEGGRLGCGKLVGLVESSEPGTYRYSRRGELLKCPWHGWEFDIRTGQSWCDPSKIKTKTYPVAVEAGTELTKGPYVLEKFDVLIEQDYVLIEV</sequence>
<protein>
    <submittedName>
        <fullName evidence="6">Rieske (2Fe-2S) protein</fullName>
    </submittedName>
</protein>
<evidence type="ECO:0000256" key="3">
    <source>
        <dbReference type="ARBA" id="ARBA00023004"/>
    </source>
</evidence>
<reference evidence="7" key="1">
    <citation type="submission" date="2019-06" db="EMBL/GenBank/DDBJ databases">
        <title>Whole-Genome Sequence of Bradyrhizobium sp. 3 Strain 65S1MB.</title>
        <authorList>
            <person name="Bromfield E.S.P."/>
            <person name="Cloutier S."/>
            <person name="Nguyen H.D.T."/>
        </authorList>
    </citation>
    <scope>NUCLEOTIDE SEQUENCE [LARGE SCALE GENOMIC DNA]</scope>
    <source>
        <strain evidence="7">65S1MB</strain>
    </source>
</reference>
<dbReference type="Gene3D" id="2.102.10.10">
    <property type="entry name" value="Rieske [2Fe-2S] iron-sulphur domain"/>
    <property type="match status" value="1"/>
</dbReference>
<evidence type="ECO:0000256" key="1">
    <source>
        <dbReference type="ARBA" id="ARBA00022714"/>
    </source>
</evidence>
<keyword evidence="2" id="KW-0479">Metal-binding</keyword>
<organism evidence="6 7">
    <name type="scientific">Bradyrhizobium symbiodeficiens</name>
    <dbReference type="NCBI Taxonomy" id="1404367"/>
    <lineage>
        <taxon>Bacteria</taxon>
        <taxon>Pseudomonadati</taxon>
        <taxon>Pseudomonadota</taxon>
        <taxon>Alphaproteobacteria</taxon>
        <taxon>Hyphomicrobiales</taxon>
        <taxon>Nitrobacteraceae</taxon>
        <taxon>Bradyrhizobium</taxon>
    </lineage>
</organism>
<dbReference type="RefSeq" id="WP_140480256.1">
    <property type="nucleotide sequence ID" value="NZ_CP041090.2"/>
</dbReference>
<evidence type="ECO:0000313" key="7">
    <source>
        <dbReference type="Proteomes" id="UP000319298"/>
    </source>
</evidence>
<dbReference type="SUPFAM" id="SSF50022">
    <property type="entry name" value="ISP domain"/>
    <property type="match status" value="1"/>
</dbReference>
<keyword evidence="7" id="KW-1185">Reference proteome</keyword>
<dbReference type="Pfam" id="PF00355">
    <property type="entry name" value="Rieske"/>
    <property type="match status" value="1"/>
</dbReference>
<feature type="domain" description="Rieske" evidence="5">
    <location>
        <begin position="4"/>
        <end position="115"/>
    </location>
</feature>
<dbReference type="PROSITE" id="PS51296">
    <property type="entry name" value="RIESKE"/>
    <property type="match status" value="1"/>
</dbReference>
<dbReference type="PANTHER" id="PTHR21496:SF23">
    <property type="entry name" value="3-PHENYLPROPIONATE_CINNAMIC ACID DIOXYGENASE FERREDOXIN SUBUNIT"/>
    <property type="match status" value="1"/>
</dbReference>
<gene>
    <name evidence="6" type="ORF">FJN17_15290</name>
</gene>
<evidence type="ECO:0000256" key="2">
    <source>
        <dbReference type="ARBA" id="ARBA00022723"/>
    </source>
</evidence>